<reference evidence="3" key="1">
    <citation type="journal article" date="2013" name="Nature">
        <title>Pan genome of the phytoplankton Emiliania underpins its global distribution.</title>
        <authorList>
            <person name="Read B.A."/>
            <person name="Kegel J."/>
            <person name="Klute M.J."/>
            <person name="Kuo A."/>
            <person name="Lefebvre S.C."/>
            <person name="Maumus F."/>
            <person name="Mayer C."/>
            <person name="Miller J."/>
            <person name="Monier A."/>
            <person name="Salamov A."/>
            <person name="Young J."/>
            <person name="Aguilar M."/>
            <person name="Claverie J.M."/>
            <person name="Frickenhaus S."/>
            <person name="Gonzalez K."/>
            <person name="Herman E.K."/>
            <person name="Lin Y.C."/>
            <person name="Napier J."/>
            <person name="Ogata H."/>
            <person name="Sarno A.F."/>
            <person name="Shmutz J."/>
            <person name="Schroeder D."/>
            <person name="de Vargas C."/>
            <person name="Verret F."/>
            <person name="von Dassow P."/>
            <person name="Valentin K."/>
            <person name="Van de Peer Y."/>
            <person name="Wheeler G."/>
            <person name="Dacks J.B."/>
            <person name="Delwiche C.F."/>
            <person name="Dyhrman S.T."/>
            <person name="Glockner G."/>
            <person name="John U."/>
            <person name="Richards T."/>
            <person name="Worden A.Z."/>
            <person name="Zhang X."/>
            <person name="Grigoriev I.V."/>
            <person name="Allen A.E."/>
            <person name="Bidle K."/>
            <person name="Borodovsky M."/>
            <person name="Bowler C."/>
            <person name="Brownlee C."/>
            <person name="Cock J.M."/>
            <person name="Elias M."/>
            <person name="Gladyshev V.N."/>
            <person name="Groth M."/>
            <person name="Guda C."/>
            <person name="Hadaegh A."/>
            <person name="Iglesias-Rodriguez M.D."/>
            <person name="Jenkins J."/>
            <person name="Jones B.M."/>
            <person name="Lawson T."/>
            <person name="Leese F."/>
            <person name="Lindquist E."/>
            <person name="Lobanov A."/>
            <person name="Lomsadze A."/>
            <person name="Malik S.B."/>
            <person name="Marsh M.E."/>
            <person name="Mackinder L."/>
            <person name="Mock T."/>
            <person name="Mueller-Roeber B."/>
            <person name="Pagarete A."/>
            <person name="Parker M."/>
            <person name="Probert I."/>
            <person name="Quesneville H."/>
            <person name="Raines C."/>
            <person name="Rensing S.A."/>
            <person name="Riano-Pachon D.M."/>
            <person name="Richier S."/>
            <person name="Rokitta S."/>
            <person name="Shiraiwa Y."/>
            <person name="Soanes D.M."/>
            <person name="van der Giezen M."/>
            <person name="Wahlund T.M."/>
            <person name="Williams B."/>
            <person name="Wilson W."/>
            <person name="Wolfe G."/>
            <person name="Wurch L.L."/>
        </authorList>
    </citation>
    <scope>NUCLEOTIDE SEQUENCE</scope>
</reference>
<dbReference type="EnsemblProtists" id="EOD32015">
    <property type="protein sequence ID" value="EOD32015"/>
    <property type="gene ID" value="EMIHUDRAFT_202547"/>
</dbReference>
<protein>
    <recommendedName>
        <fullName evidence="4">Lipid-binding serum glycoprotein N-terminal domain-containing protein</fullName>
    </recommendedName>
</protein>
<feature type="signal peptide" evidence="1">
    <location>
        <begin position="1"/>
        <end position="19"/>
    </location>
</feature>
<sequence length="247" mass="25713">MRLIYVLLLVVASTTVGRAAGGSADIEWDSRLGRALLSLLRLLVSPAVRVAAEMAETMLPPGELGERLYAPARLAHADLNASELRVTGLRSLGELTFTPVGARAVRAAADFETVNASMLVEALLTPLGLPGASVGTAGRLSASLEGVRLAVTFSVPPVSRRVALQALSLSGKEEGGGEEDAPPQAGPPAAECTAATAVLDPEDEIGPPGLLWRALSSAFSEQLRGLVELHLSQVLRESLDELVRGAR</sequence>
<evidence type="ECO:0000256" key="1">
    <source>
        <dbReference type="SAM" id="SignalP"/>
    </source>
</evidence>
<organism evidence="2 3">
    <name type="scientific">Emiliania huxleyi (strain CCMP1516)</name>
    <dbReference type="NCBI Taxonomy" id="280463"/>
    <lineage>
        <taxon>Eukaryota</taxon>
        <taxon>Haptista</taxon>
        <taxon>Haptophyta</taxon>
        <taxon>Prymnesiophyceae</taxon>
        <taxon>Isochrysidales</taxon>
        <taxon>Noelaerhabdaceae</taxon>
        <taxon>Emiliania</taxon>
    </lineage>
</organism>
<accession>A0A0D3K8D0</accession>
<dbReference type="HOGENOM" id="CLU_1126265_0_0_1"/>
<dbReference type="GeneID" id="17277287"/>
<proteinExistence type="predicted"/>
<evidence type="ECO:0008006" key="4">
    <source>
        <dbReference type="Google" id="ProtNLM"/>
    </source>
</evidence>
<dbReference type="PaxDb" id="2903-EOD32015"/>
<dbReference type="KEGG" id="ehx:EMIHUDRAFT_202547"/>
<dbReference type="Proteomes" id="UP000013827">
    <property type="component" value="Unassembled WGS sequence"/>
</dbReference>
<keyword evidence="1" id="KW-0732">Signal</keyword>
<name>A0A0D3K8D0_EMIH1</name>
<reference evidence="2" key="2">
    <citation type="submission" date="2024-10" db="UniProtKB">
        <authorList>
            <consortium name="EnsemblProtists"/>
        </authorList>
    </citation>
    <scope>IDENTIFICATION</scope>
</reference>
<evidence type="ECO:0000313" key="2">
    <source>
        <dbReference type="EnsemblProtists" id="EOD32015"/>
    </source>
</evidence>
<keyword evidence="3" id="KW-1185">Reference proteome</keyword>
<dbReference type="AlphaFoldDB" id="A0A0D3K8D0"/>
<dbReference type="RefSeq" id="XP_005784444.1">
    <property type="nucleotide sequence ID" value="XM_005784387.1"/>
</dbReference>
<feature type="chain" id="PRO_5044291715" description="Lipid-binding serum glycoprotein N-terminal domain-containing protein" evidence="1">
    <location>
        <begin position="20"/>
        <end position="247"/>
    </location>
</feature>
<evidence type="ECO:0000313" key="3">
    <source>
        <dbReference type="Proteomes" id="UP000013827"/>
    </source>
</evidence>